<dbReference type="RefSeq" id="WP_025434794.1">
    <property type="nucleotide sequence ID" value="NZ_CP007452.1"/>
</dbReference>
<reference evidence="6 7" key="1">
    <citation type="journal article" date="2014" name="Genome Announc.">
        <title>Complete Genome Sequence of Amino Acid-Utilizing Eubacterium acidaminophilum al-2 (DSM 3953).</title>
        <authorList>
            <person name="Poehlein A."/>
            <person name="Andreesen J.R."/>
            <person name="Daniel R."/>
        </authorList>
    </citation>
    <scope>NUCLEOTIDE SEQUENCE [LARGE SCALE GENOMIC DNA]</scope>
    <source>
        <strain evidence="6 7">DSM 3953</strain>
    </source>
</reference>
<dbReference type="AlphaFoldDB" id="W8T4J5"/>
<dbReference type="InterPro" id="IPR003802">
    <property type="entry name" value="Sporulation_regulator_WhiA"/>
</dbReference>
<dbReference type="Gene3D" id="3.10.28.10">
    <property type="entry name" value="Homing endonucleases"/>
    <property type="match status" value="1"/>
</dbReference>
<dbReference type="SUPFAM" id="SSF55608">
    <property type="entry name" value="Homing endonucleases"/>
    <property type="match status" value="1"/>
</dbReference>
<dbReference type="NCBIfam" id="TIGR00647">
    <property type="entry name" value="DNA_bind_WhiA"/>
    <property type="match status" value="1"/>
</dbReference>
<keyword evidence="7" id="KW-1185">Reference proteome</keyword>
<keyword evidence="1 4" id="KW-0132">Cell division</keyword>
<dbReference type="InterPro" id="IPR023054">
    <property type="entry name" value="Sporulation_regulator_WhiA_C"/>
</dbReference>
<evidence type="ECO:0000313" key="7">
    <source>
        <dbReference type="Proteomes" id="UP000019591"/>
    </source>
</evidence>
<dbReference type="GO" id="GO:0051301">
    <property type="term" value="P:cell division"/>
    <property type="evidence" value="ECO:0007669"/>
    <property type="project" value="UniProtKB-UniRule"/>
</dbReference>
<dbReference type="GO" id="GO:0004519">
    <property type="term" value="F:endonuclease activity"/>
    <property type="evidence" value="ECO:0007669"/>
    <property type="project" value="InterPro"/>
</dbReference>
<evidence type="ECO:0000256" key="4">
    <source>
        <dbReference type="HAMAP-Rule" id="MF_01420"/>
    </source>
</evidence>
<dbReference type="PATRIC" id="fig|1286171.3.peg.397"/>
<dbReference type="OrthoDB" id="401278at2"/>
<comment type="function">
    <text evidence="4">Involved in cell division and chromosome segregation.</text>
</comment>
<organism evidence="6 7">
    <name type="scientific">Peptoclostridium acidaminophilum DSM 3953</name>
    <dbReference type="NCBI Taxonomy" id="1286171"/>
    <lineage>
        <taxon>Bacteria</taxon>
        <taxon>Bacillati</taxon>
        <taxon>Bacillota</taxon>
        <taxon>Clostridia</taxon>
        <taxon>Peptostreptococcales</taxon>
        <taxon>Peptoclostridiaceae</taxon>
        <taxon>Peptoclostridium</taxon>
    </lineage>
</organism>
<dbReference type="KEGG" id="eac:EAL2_c04530"/>
<dbReference type="GO" id="GO:0003677">
    <property type="term" value="F:DNA binding"/>
    <property type="evidence" value="ECO:0007669"/>
    <property type="project" value="UniProtKB-UniRule"/>
</dbReference>
<dbReference type="InterPro" id="IPR018478">
    <property type="entry name" value="Sporu_reg_WhiA_N_dom"/>
</dbReference>
<dbReference type="Proteomes" id="UP000019591">
    <property type="component" value="Chromosome"/>
</dbReference>
<dbReference type="GO" id="GO:0043937">
    <property type="term" value="P:regulation of sporulation"/>
    <property type="evidence" value="ECO:0007669"/>
    <property type="project" value="InterPro"/>
</dbReference>
<protein>
    <recommendedName>
        <fullName evidence="4">Probable cell division protein WhiA</fullName>
    </recommendedName>
</protein>
<evidence type="ECO:0000256" key="2">
    <source>
        <dbReference type="ARBA" id="ARBA00023125"/>
    </source>
</evidence>
<dbReference type="HAMAP" id="MF_01420">
    <property type="entry name" value="HTH_type_WhiA"/>
    <property type="match status" value="1"/>
</dbReference>
<dbReference type="PROSITE" id="PS50819">
    <property type="entry name" value="INTEIN_ENDONUCLEASE"/>
    <property type="match status" value="1"/>
</dbReference>
<keyword evidence="2 4" id="KW-0238">DNA-binding</keyword>
<comment type="similarity">
    <text evidence="4">Belongs to the WhiA family.</text>
</comment>
<gene>
    <name evidence="4 6" type="primary">whiA</name>
    <name evidence="6" type="ORF">EAL2_c04530</name>
</gene>
<dbReference type="HOGENOM" id="CLU_053282_0_0_9"/>
<evidence type="ECO:0000313" key="6">
    <source>
        <dbReference type="EMBL" id="AHM55755.1"/>
    </source>
</evidence>
<dbReference type="PANTHER" id="PTHR37307">
    <property type="entry name" value="CELL DIVISION PROTEIN WHIA-RELATED"/>
    <property type="match status" value="1"/>
</dbReference>
<dbReference type="InterPro" id="IPR039518">
    <property type="entry name" value="WhiA_LAGLIDADG_dom"/>
</dbReference>
<dbReference type="Pfam" id="PF10298">
    <property type="entry name" value="WhiA_N"/>
    <property type="match status" value="1"/>
</dbReference>
<name>W8T4J5_PEPAC</name>
<dbReference type="InterPro" id="IPR027434">
    <property type="entry name" value="Homing_endonucl"/>
</dbReference>
<dbReference type="InterPro" id="IPR004042">
    <property type="entry name" value="Intein_endonuc_central"/>
</dbReference>
<dbReference type="PANTHER" id="PTHR37307:SF1">
    <property type="entry name" value="CELL DIVISION PROTEIN WHIA-RELATED"/>
    <property type="match status" value="1"/>
</dbReference>
<proteinExistence type="inferred from homology"/>
<dbReference type="STRING" id="1286171.EAL2_c04530"/>
<evidence type="ECO:0000256" key="1">
    <source>
        <dbReference type="ARBA" id="ARBA00022618"/>
    </source>
</evidence>
<evidence type="ECO:0000259" key="5">
    <source>
        <dbReference type="PROSITE" id="PS50819"/>
    </source>
</evidence>
<dbReference type="Pfam" id="PF02650">
    <property type="entry name" value="HTH_WhiA"/>
    <property type="match status" value="1"/>
</dbReference>
<dbReference type="EMBL" id="CP007452">
    <property type="protein sequence ID" value="AHM55755.1"/>
    <property type="molecule type" value="Genomic_DNA"/>
</dbReference>
<keyword evidence="3 4" id="KW-0131">Cell cycle</keyword>
<dbReference type="Pfam" id="PF14527">
    <property type="entry name" value="LAGLIDADG_WhiA"/>
    <property type="match status" value="1"/>
</dbReference>
<accession>W8T4J5</accession>
<dbReference type="eggNOG" id="COG1481">
    <property type="taxonomic scope" value="Bacteria"/>
</dbReference>
<evidence type="ECO:0000256" key="3">
    <source>
        <dbReference type="ARBA" id="ARBA00023306"/>
    </source>
</evidence>
<sequence length="321" mass="36492">MSFSTQTKNELARIFPENKRTKLAELAALIRMSGTIQLAGFKKLNFKIATENAAIARKHFKLLKELFGINTEVTAQKSNNLKKNNMYVMLITYEMGANDILEQLEILRREEESFYIENSVPEKLLKDDEDRRAYIRGAFLGAGSISDPEKTYHIEFVVSSNEFGEQFKELINTYGLNSKIAMRKNSYVVYIKESEQISDILNIMGAHKALLSLENTKIVKQMRNDINRIVNCETANLSKTIDASIRQIENIRFIKDTVGLSALPANLREIANLRLENENLSLKELGQMLSAPLGKSGVNHRLRKIEQMAEKLKGGESIDRD</sequence>
<feature type="domain" description="DOD-type homing endonuclease" evidence="5">
    <location>
        <begin position="90"/>
        <end position="176"/>
    </location>
</feature>